<keyword evidence="5" id="KW-1185">Reference proteome</keyword>
<dbReference type="EMBL" id="JADNYJ010000055">
    <property type="protein sequence ID" value="KAF8898172.1"/>
    <property type="molecule type" value="Genomic_DNA"/>
</dbReference>
<organism evidence="4 5">
    <name type="scientific">Gymnopilus junonius</name>
    <name type="common">Spectacular rustgill mushroom</name>
    <name type="synonym">Gymnopilus spectabilis subsp. junonius</name>
    <dbReference type="NCBI Taxonomy" id="109634"/>
    <lineage>
        <taxon>Eukaryota</taxon>
        <taxon>Fungi</taxon>
        <taxon>Dikarya</taxon>
        <taxon>Basidiomycota</taxon>
        <taxon>Agaricomycotina</taxon>
        <taxon>Agaricomycetes</taxon>
        <taxon>Agaricomycetidae</taxon>
        <taxon>Agaricales</taxon>
        <taxon>Agaricineae</taxon>
        <taxon>Hymenogastraceae</taxon>
        <taxon>Gymnopilus</taxon>
    </lineage>
</organism>
<feature type="compositionally biased region" description="Pro residues" evidence="3">
    <location>
        <begin position="470"/>
        <end position="479"/>
    </location>
</feature>
<protein>
    <recommendedName>
        <fullName evidence="6">Pentatricopeptide repeat-containing protein</fullName>
    </recommendedName>
</protein>
<dbReference type="AlphaFoldDB" id="A0A9P5NLI2"/>
<evidence type="ECO:0000256" key="1">
    <source>
        <dbReference type="ARBA" id="ARBA00022737"/>
    </source>
</evidence>
<dbReference type="PANTHER" id="PTHR47936">
    <property type="entry name" value="PPR_LONG DOMAIN-CONTAINING PROTEIN"/>
    <property type="match status" value="1"/>
</dbReference>
<dbReference type="OrthoDB" id="276151at2759"/>
<reference evidence="4" key="1">
    <citation type="submission" date="2020-11" db="EMBL/GenBank/DDBJ databases">
        <authorList>
            <consortium name="DOE Joint Genome Institute"/>
            <person name="Ahrendt S."/>
            <person name="Riley R."/>
            <person name="Andreopoulos W."/>
            <person name="LaButti K."/>
            <person name="Pangilinan J."/>
            <person name="Ruiz-duenas F.J."/>
            <person name="Barrasa J.M."/>
            <person name="Sanchez-Garcia M."/>
            <person name="Camarero S."/>
            <person name="Miyauchi S."/>
            <person name="Serrano A."/>
            <person name="Linde D."/>
            <person name="Babiker R."/>
            <person name="Drula E."/>
            <person name="Ayuso-Fernandez I."/>
            <person name="Pacheco R."/>
            <person name="Padilla G."/>
            <person name="Ferreira P."/>
            <person name="Barriuso J."/>
            <person name="Kellner H."/>
            <person name="Castanera R."/>
            <person name="Alfaro M."/>
            <person name="Ramirez L."/>
            <person name="Pisabarro A.G."/>
            <person name="Kuo A."/>
            <person name="Tritt A."/>
            <person name="Lipzen A."/>
            <person name="He G."/>
            <person name="Yan M."/>
            <person name="Ng V."/>
            <person name="Cullen D."/>
            <person name="Martin F."/>
            <person name="Rosso M.-N."/>
            <person name="Henrissat B."/>
            <person name="Hibbett D."/>
            <person name="Martinez A.T."/>
            <person name="Grigoriev I.V."/>
        </authorList>
    </citation>
    <scope>NUCLEOTIDE SEQUENCE</scope>
    <source>
        <strain evidence="4">AH 44721</strain>
    </source>
</reference>
<comment type="caution">
    <text evidence="4">The sequence shown here is derived from an EMBL/GenBank/DDBJ whole genome shotgun (WGS) entry which is preliminary data.</text>
</comment>
<feature type="repeat" description="PPR" evidence="2">
    <location>
        <begin position="144"/>
        <end position="178"/>
    </location>
</feature>
<dbReference type="PROSITE" id="PS51375">
    <property type="entry name" value="PPR"/>
    <property type="match status" value="1"/>
</dbReference>
<evidence type="ECO:0000256" key="2">
    <source>
        <dbReference type="PROSITE-ProRule" id="PRU00708"/>
    </source>
</evidence>
<accession>A0A9P5NLI2</accession>
<feature type="region of interest" description="Disordered" evidence="3">
    <location>
        <begin position="468"/>
        <end position="495"/>
    </location>
</feature>
<dbReference type="Proteomes" id="UP000724874">
    <property type="component" value="Unassembled WGS sequence"/>
</dbReference>
<evidence type="ECO:0008006" key="6">
    <source>
        <dbReference type="Google" id="ProtNLM"/>
    </source>
</evidence>
<evidence type="ECO:0000313" key="5">
    <source>
        <dbReference type="Proteomes" id="UP000724874"/>
    </source>
</evidence>
<dbReference type="PANTHER" id="PTHR47936:SF1">
    <property type="entry name" value="PENTATRICOPEPTIDE REPEAT-CONTAINING PROTEIN GUN1, CHLOROPLASTIC"/>
    <property type="match status" value="1"/>
</dbReference>
<proteinExistence type="predicted"/>
<feature type="non-terminal residue" evidence="4">
    <location>
        <position position="1"/>
    </location>
</feature>
<dbReference type="Pfam" id="PF13812">
    <property type="entry name" value="PPR_3"/>
    <property type="match status" value="1"/>
</dbReference>
<name>A0A9P5NLI2_GYMJU</name>
<gene>
    <name evidence="4" type="ORF">CPB84DRAFT_1781078</name>
</gene>
<keyword evidence="1" id="KW-0677">Repeat</keyword>
<sequence length="620" mass="71005">MPGRSVSFFNSLKHRSFDSFRQPSRFSSSISLPIDLTQFSSNSAALTHAQRSSLQDLTSALSSDASPSYVWANYTNLISSLGSESLPLEYHQQVLRRCSPPKKELKSRLVGKLSLGKDDFVIPAFESRFQTLMGNIRNLGLRPSLDDYNFVLEQFAAVGYYEGAIKVYEEIKRVGHVPNHETFGFCFQAMAYRLTLPIPQDSRENTIAHMQSVFRNYLSDMRHYQISMTGAHLDLSIRILKETLDYQGFDSILRWGYAIDLSNPDRVALEYSEPSKNKNKPFPFTTTALNTTIDILGRLGDVSKLVQAFEVLTQPLPQANQHFFNSFESDEDDDFGVSVDVGPASRFQPAYALPNTTTYNLLLRYICKNGHGILARHYIMQATRLDRSTAWTLRHMVTHYLAKKRPLSEIPSPHFAISRLTLLPVLGESNRDKNLGLMKWLSTKVPGIISKQKNDLEFYLSVSKRLDLSEPPPPQPPLSPTDVSDLDVTNPAPPDGPRTKFFDIHLHIRILKRNIIELEDFRERLTFVLGRTTQRVKERLGRRVWDSKDIFLTTEQDRVYVTKDHWKDVVNFQPRKDNWEPLRHRNNISSRRMSTFAPIFYSRVRPLDPPPIPIGVQRGI</sequence>
<evidence type="ECO:0000313" key="4">
    <source>
        <dbReference type="EMBL" id="KAF8898172.1"/>
    </source>
</evidence>
<evidence type="ECO:0000256" key="3">
    <source>
        <dbReference type="SAM" id="MobiDB-lite"/>
    </source>
</evidence>
<dbReference type="InterPro" id="IPR002885">
    <property type="entry name" value="PPR_rpt"/>
</dbReference>